<reference evidence="3 4" key="1">
    <citation type="submission" date="2024-03" db="EMBL/GenBank/DDBJ databases">
        <title>First Report of Pectobacterium brasiliscabiei causing potato scab in china.</title>
        <authorList>
            <person name="Handique U."/>
        </authorList>
    </citation>
    <scope>NUCLEOTIDE SEQUENCE [LARGE SCALE GENOMIC DNA]</scope>
    <source>
        <strain evidence="3 4">ZRIMU1503</strain>
    </source>
</reference>
<gene>
    <name evidence="3" type="ORF">WB403_39460</name>
</gene>
<dbReference type="Pfam" id="PF21722">
    <property type="entry name" value="Gly_rich_2"/>
    <property type="match status" value="1"/>
</dbReference>
<dbReference type="Proteomes" id="UP001365781">
    <property type="component" value="Unassembled WGS sequence"/>
</dbReference>
<keyword evidence="4" id="KW-1185">Reference proteome</keyword>
<sequence>MVPLASVCVCSEFFNVNDDGELCLNPGMMGLRQTLFYKDAGNFQFEKADYPWLARVRVQAQGAGGGSAGSDAAASQCIVRAGGAGGAWAQSLIDVAALGVVETVVVGAGGAAGGSNGAGGTGGTSSFGGFVIAAGGDGSAASQGSGTTPDTVQGTAGPFAGTGQWSTGGGAGGAGIRLAGTNGISGCGGESRLGHGGFPRSSEGVGTAPRGYGGGAGGSLSLGGDFNGLEGGGGIVIIELYG</sequence>
<evidence type="ECO:0000313" key="3">
    <source>
        <dbReference type="EMBL" id="MEI5615215.1"/>
    </source>
</evidence>
<dbReference type="InterPro" id="IPR049304">
    <property type="entry name" value="Gly_rich_dom"/>
</dbReference>
<proteinExistence type="predicted"/>
<protein>
    <recommendedName>
        <fullName evidence="2">Glycine-rich domain-containing protein</fullName>
    </recommendedName>
</protein>
<dbReference type="RefSeq" id="WP_336558578.1">
    <property type="nucleotide sequence ID" value="NZ_JBBAYL010000024.1"/>
</dbReference>
<name>A0ABU8GPT7_9ACTN</name>
<evidence type="ECO:0000313" key="4">
    <source>
        <dbReference type="Proteomes" id="UP001365781"/>
    </source>
</evidence>
<comment type="caution">
    <text evidence="3">The sequence shown here is derived from an EMBL/GenBank/DDBJ whole genome shotgun (WGS) entry which is preliminary data.</text>
</comment>
<evidence type="ECO:0000256" key="1">
    <source>
        <dbReference type="SAM" id="MobiDB-lite"/>
    </source>
</evidence>
<dbReference type="EMBL" id="JBBAYM010000035">
    <property type="protein sequence ID" value="MEI5615215.1"/>
    <property type="molecule type" value="Genomic_DNA"/>
</dbReference>
<accession>A0ABU8GPT7</accession>
<feature type="domain" description="Glycine-rich" evidence="2">
    <location>
        <begin position="52"/>
        <end position="240"/>
    </location>
</feature>
<evidence type="ECO:0000259" key="2">
    <source>
        <dbReference type="Pfam" id="PF21722"/>
    </source>
</evidence>
<organism evidence="3 4">
    <name type="scientific">Streptomyces brasiliscabiei</name>
    <dbReference type="NCBI Taxonomy" id="2736302"/>
    <lineage>
        <taxon>Bacteria</taxon>
        <taxon>Bacillati</taxon>
        <taxon>Actinomycetota</taxon>
        <taxon>Actinomycetes</taxon>
        <taxon>Kitasatosporales</taxon>
        <taxon>Streptomycetaceae</taxon>
        <taxon>Streptomyces</taxon>
    </lineage>
</organism>
<feature type="region of interest" description="Disordered" evidence="1">
    <location>
        <begin position="138"/>
        <end position="166"/>
    </location>
</feature>